<protein>
    <recommendedName>
        <fullName evidence="3">Copper-binding protein</fullName>
    </recommendedName>
</protein>
<dbReference type="Gene3D" id="2.40.50.320">
    <property type="entry name" value="Copper binding periplasmic protein CusF"/>
    <property type="match status" value="1"/>
</dbReference>
<dbReference type="EMBL" id="FP103042">
    <property type="protein sequence ID" value="CAX23041.1"/>
    <property type="molecule type" value="Genomic_DNA"/>
</dbReference>
<dbReference type="AlphaFoldDB" id="C7CFW5"/>
<dbReference type="Proteomes" id="UP000008070">
    <property type="component" value="Chromosome"/>
</dbReference>
<proteinExistence type="predicted"/>
<evidence type="ECO:0000313" key="1">
    <source>
        <dbReference type="EMBL" id="CAX23041.1"/>
    </source>
</evidence>
<dbReference type="InterPro" id="IPR021647">
    <property type="entry name" value="CusF_Ec"/>
</dbReference>
<reference evidence="2" key="1">
    <citation type="journal article" date="2009" name="PLoS ONE">
        <title>Methylobacterium genome sequences: a reference blueprint to investigate microbial metabolism of C1 compounds from natural and industrial sources.</title>
        <authorList>
            <person name="Vuilleumier S."/>
            <person name="Chistoserdova L."/>
            <person name="Lee M.-C."/>
            <person name="Bringel F."/>
            <person name="Lajus A."/>
            <person name="Zhou Y."/>
            <person name="Gourion B."/>
            <person name="Barbe V."/>
            <person name="Chang J."/>
            <person name="Cruveiller S."/>
            <person name="Dossat C."/>
            <person name="Gillett W."/>
            <person name="Gruffaz C."/>
            <person name="Haugen E."/>
            <person name="Hourcade E."/>
            <person name="Levy R."/>
            <person name="Mangenot S."/>
            <person name="Muller E."/>
            <person name="Nadalig T."/>
            <person name="Pagni M."/>
            <person name="Penny C."/>
            <person name="Peyraud R."/>
            <person name="Robinson D.G."/>
            <person name="Roche D."/>
            <person name="Rouy Z."/>
            <person name="Saenampechek C."/>
            <person name="Salvignol G."/>
            <person name="Vallenet D."/>
            <person name="Wu Z."/>
            <person name="Marx C.J."/>
            <person name="Vorholt J.A."/>
            <person name="Olson M.V."/>
            <person name="Kaul R."/>
            <person name="Weissenbach J."/>
            <person name="Medigue C."/>
            <person name="Lidstrom M.E."/>
        </authorList>
    </citation>
    <scope>NUCLEOTIDE SEQUENCE [LARGE SCALE GENOMIC DNA]</scope>
    <source>
        <strain evidence="2">DSM 6343 / CIP 106787 / DM4</strain>
    </source>
</reference>
<dbReference type="HOGENOM" id="CLU_2070329_0_0_5"/>
<name>C7CFW5_METED</name>
<gene>
    <name evidence="1" type="ORF">METD_I1435</name>
</gene>
<accession>C7CFW5</accession>
<dbReference type="Pfam" id="PF11604">
    <property type="entry name" value="CusF_Ec"/>
    <property type="match status" value="1"/>
</dbReference>
<dbReference type="KEGG" id="mdi:METDI1435"/>
<evidence type="ECO:0008006" key="3">
    <source>
        <dbReference type="Google" id="ProtNLM"/>
    </source>
</evidence>
<sequence>MLLVLGAAGSGARAGEPSTDGFEWLSRLERLQAERGDPARHVHFDARVESVDRGSGTVTMVHPEMRSGDGFIVMPRMHMTFHAIAFSKLRGIEAGDAVHTVVGRHKGAIMITQIRKLR</sequence>
<organism evidence="1 2">
    <name type="scientific">Methylorubrum extorquens (strain DSM 6343 / CIP 106787 / DM4)</name>
    <name type="common">Methylobacterium extorquens</name>
    <dbReference type="NCBI Taxonomy" id="661410"/>
    <lineage>
        <taxon>Bacteria</taxon>
        <taxon>Pseudomonadati</taxon>
        <taxon>Pseudomonadota</taxon>
        <taxon>Alphaproteobacteria</taxon>
        <taxon>Hyphomicrobiales</taxon>
        <taxon>Methylobacteriaceae</taxon>
        <taxon>Methylorubrum</taxon>
    </lineage>
</organism>
<dbReference type="InterPro" id="IPR042230">
    <property type="entry name" value="CusF_sf"/>
</dbReference>
<evidence type="ECO:0000313" key="2">
    <source>
        <dbReference type="Proteomes" id="UP000008070"/>
    </source>
</evidence>